<protein>
    <submittedName>
        <fullName evidence="2">Uncharacterized protein</fullName>
    </submittedName>
</protein>
<evidence type="ECO:0000313" key="3">
    <source>
        <dbReference type="Proteomes" id="UP000324800"/>
    </source>
</evidence>
<accession>A0A5J4WCW5</accession>
<keyword evidence="1" id="KW-1133">Transmembrane helix</keyword>
<gene>
    <name evidence="2" type="ORF">EZS28_011669</name>
</gene>
<reference evidence="2 3" key="1">
    <citation type="submission" date="2019-03" db="EMBL/GenBank/DDBJ databases">
        <title>Single cell metagenomics reveals metabolic interactions within the superorganism composed of flagellate Streblomastix strix and complex community of Bacteroidetes bacteria on its surface.</title>
        <authorList>
            <person name="Treitli S.C."/>
            <person name="Kolisko M."/>
            <person name="Husnik F."/>
            <person name="Keeling P."/>
            <person name="Hampl V."/>
        </authorList>
    </citation>
    <scope>NUCLEOTIDE SEQUENCE [LARGE SCALE GENOMIC DNA]</scope>
    <source>
        <strain evidence="2">ST1C</strain>
    </source>
</reference>
<dbReference type="EMBL" id="SNRW01002427">
    <property type="protein sequence ID" value="KAA6392804.1"/>
    <property type="molecule type" value="Genomic_DNA"/>
</dbReference>
<sequence>MHIYDVKQLILTILQFLIITVVPLRQFFASNHWNICKVLKHCNTQEPFELTGRAKHARKIVAGNVVDSSSYADQSSNANMGVSALK</sequence>
<evidence type="ECO:0000313" key="2">
    <source>
        <dbReference type="EMBL" id="KAA6392804.1"/>
    </source>
</evidence>
<proteinExistence type="predicted"/>
<evidence type="ECO:0000256" key="1">
    <source>
        <dbReference type="SAM" id="Phobius"/>
    </source>
</evidence>
<keyword evidence="1" id="KW-0472">Membrane</keyword>
<name>A0A5J4WCW5_9EUKA</name>
<dbReference type="Proteomes" id="UP000324800">
    <property type="component" value="Unassembled WGS sequence"/>
</dbReference>
<feature type="transmembrane region" description="Helical" evidence="1">
    <location>
        <begin position="6"/>
        <end position="24"/>
    </location>
</feature>
<keyword evidence="1" id="KW-0812">Transmembrane</keyword>
<dbReference type="AlphaFoldDB" id="A0A5J4WCW5"/>
<comment type="caution">
    <text evidence="2">The sequence shown here is derived from an EMBL/GenBank/DDBJ whole genome shotgun (WGS) entry which is preliminary data.</text>
</comment>
<organism evidence="2 3">
    <name type="scientific">Streblomastix strix</name>
    <dbReference type="NCBI Taxonomy" id="222440"/>
    <lineage>
        <taxon>Eukaryota</taxon>
        <taxon>Metamonada</taxon>
        <taxon>Preaxostyla</taxon>
        <taxon>Oxymonadida</taxon>
        <taxon>Streblomastigidae</taxon>
        <taxon>Streblomastix</taxon>
    </lineage>
</organism>